<dbReference type="PROSITE" id="PS51873">
    <property type="entry name" value="TRIAD"/>
    <property type="match status" value="1"/>
</dbReference>
<evidence type="ECO:0000259" key="16">
    <source>
        <dbReference type="PROSITE" id="PS50199"/>
    </source>
</evidence>
<feature type="domain" description="RanBP2-type" evidence="16">
    <location>
        <begin position="988"/>
        <end position="1017"/>
    </location>
</feature>
<evidence type="ECO:0000256" key="1">
    <source>
        <dbReference type="ARBA" id="ARBA00001798"/>
    </source>
</evidence>
<dbReference type="Gene3D" id="2.30.30.380">
    <property type="entry name" value="Zn-finger domain of Sec23/24"/>
    <property type="match status" value="1"/>
</dbReference>
<keyword evidence="10 13" id="KW-0863">Zinc-finger</keyword>
<dbReference type="Gene3D" id="1.20.120.1750">
    <property type="match status" value="1"/>
</dbReference>
<keyword evidence="11" id="KW-0833">Ubl conjugation pathway</keyword>
<feature type="domain" description="RING-type" evidence="17">
    <location>
        <begin position="131"/>
        <end position="339"/>
    </location>
</feature>
<keyword evidence="8" id="KW-0479">Metal-binding</keyword>
<keyword evidence="12" id="KW-0862">Zinc</keyword>
<dbReference type="GO" id="GO:0008270">
    <property type="term" value="F:zinc ion binding"/>
    <property type="evidence" value="ECO:0007669"/>
    <property type="project" value="UniProtKB-KW"/>
</dbReference>
<comment type="function">
    <text evidence="3">Might act as an E3 ubiquitin-protein ligase, or as part of E3 complex, which accepts ubiquitin from specific E2 ubiquitin-conjugating enzymes and then transfers it to substrates.</text>
</comment>
<feature type="region of interest" description="Disordered" evidence="14">
    <location>
        <begin position="930"/>
        <end position="960"/>
    </location>
</feature>
<dbReference type="Pfam" id="PF22191">
    <property type="entry name" value="IBR_1"/>
    <property type="match status" value="1"/>
</dbReference>
<dbReference type="KEGG" id="nta:107817204"/>
<keyword evidence="9" id="KW-0677">Repeat</keyword>
<feature type="domain" description="RING-type" evidence="15">
    <location>
        <begin position="135"/>
        <end position="181"/>
    </location>
</feature>
<dbReference type="Pfam" id="PF01485">
    <property type="entry name" value="IBR"/>
    <property type="match status" value="1"/>
</dbReference>
<evidence type="ECO:0000256" key="8">
    <source>
        <dbReference type="ARBA" id="ARBA00022723"/>
    </source>
</evidence>
<dbReference type="PROSITE" id="PS50199">
    <property type="entry name" value="ZF_RANBP2_2"/>
    <property type="match status" value="2"/>
</dbReference>
<evidence type="ECO:0000256" key="3">
    <source>
        <dbReference type="ARBA" id="ARBA00003976"/>
    </source>
</evidence>
<dbReference type="InterPro" id="IPR045840">
    <property type="entry name" value="Ariadne"/>
</dbReference>
<dbReference type="InterPro" id="IPR013083">
    <property type="entry name" value="Znf_RING/FYVE/PHD"/>
</dbReference>
<dbReference type="FunFam" id="3.30.40.10:FF:000019">
    <property type="entry name" value="RBR-type E3 ubiquitin transferase"/>
    <property type="match status" value="1"/>
</dbReference>
<dbReference type="PANTHER" id="PTHR11685">
    <property type="entry name" value="RBR FAMILY RING FINGER AND IBR DOMAIN-CONTAINING"/>
    <property type="match status" value="1"/>
</dbReference>
<dbReference type="InterPro" id="IPR036443">
    <property type="entry name" value="Znf_RanBP2_sf"/>
</dbReference>
<dbReference type="GO" id="GO:0016567">
    <property type="term" value="P:protein ubiquitination"/>
    <property type="evidence" value="ECO:0007669"/>
    <property type="project" value="UniProtKB-UniPathway"/>
</dbReference>
<dbReference type="AlphaFoldDB" id="A0A1S4CB79"/>
<evidence type="ECO:0000256" key="4">
    <source>
        <dbReference type="ARBA" id="ARBA00004906"/>
    </source>
</evidence>
<evidence type="ECO:0000256" key="11">
    <source>
        <dbReference type="ARBA" id="ARBA00022786"/>
    </source>
</evidence>
<evidence type="ECO:0000256" key="7">
    <source>
        <dbReference type="ARBA" id="ARBA00022679"/>
    </source>
</evidence>
<reference evidence="18" key="1">
    <citation type="submission" date="2025-08" db="UniProtKB">
        <authorList>
            <consortium name="RefSeq"/>
        </authorList>
    </citation>
    <scope>IDENTIFICATION</scope>
</reference>
<dbReference type="SMART" id="SM00547">
    <property type="entry name" value="ZnF_RBZ"/>
    <property type="match status" value="2"/>
</dbReference>
<evidence type="ECO:0000256" key="6">
    <source>
        <dbReference type="ARBA" id="ARBA00012251"/>
    </source>
</evidence>
<dbReference type="SUPFAM" id="SSF90209">
    <property type="entry name" value="Ran binding protein zinc finger-like"/>
    <property type="match status" value="1"/>
</dbReference>
<dbReference type="OrthoDB" id="10009520at2759"/>
<dbReference type="SMART" id="SM00647">
    <property type="entry name" value="IBR"/>
    <property type="match status" value="2"/>
</dbReference>
<dbReference type="FunFam" id="1.20.120.1750:FF:000027">
    <property type="entry name" value="RBR-type E3 ubiquitin transferase"/>
    <property type="match status" value="1"/>
</dbReference>
<feature type="compositionally biased region" description="Low complexity" evidence="14">
    <location>
        <begin position="9"/>
        <end position="20"/>
    </location>
</feature>
<dbReference type="CDD" id="cd20346">
    <property type="entry name" value="BRcat_RBR_ANKIB1"/>
    <property type="match status" value="1"/>
</dbReference>
<evidence type="ECO:0000256" key="10">
    <source>
        <dbReference type="ARBA" id="ARBA00022771"/>
    </source>
</evidence>
<feature type="domain" description="RanBP2-type" evidence="16">
    <location>
        <begin position="1015"/>
        <end position="1042"/>
    </location>
</feature>
<dbReference type="EC" id="2.3.2.31" evidence="6"/>
<dbReference type="InterPro" id="IPR044066">
    <property type="entry name" value="TRIAD_supradom"/>
</dbReference>
<comment type="catalytic activity">
    <reaction evidence="1">
        <text>[E2 ubiquitin-conjugating enzyme]-S-ubiquitinyl-L-cysteine + [acceptor protein]-L-lysine = [E2 ubiquitin-conjugating enzyme]-L-cysteine + [acceptor protein]-N(6)-ubiquitinyl-L-lysine.</text>
        <dbReference type="EC" id="2.3.2.31"/>
    </reaction>
</comment>
<evidence type="ECO:0000259" key="17">
    <source>
        <dbReference type="PROSITE" id="PS51873"/>
    </source>
</evidence>
<feature type="compositionally biased region" description="Polar residues" evidence="14">
    <location>
        <begin position="510"/>
        <end position="525"/>
    </location>
</feature>
<evidence type="ECO:0000313" key="18">
    <source>
        <dbReference type="RefSeq" id="XP_016498477.1"/>
    </source>
</evidence>
<dbReference type="Pfam" id="PF19422">
    <property type="entry name" value="Ariadne"/>
    <property type="match status" value="1"/>
</dbReference>
<comment type="pathway">
    <text evidence="4">Protein modification; protein ubiquitination.</text>
</comment>
<dbReference type="InterPro" id="IPR031127">
    <property type="entry name" value="E3_UB_ligase_RBR"/>
</dbReference>
<accession>A0A1S4CB79</accession>
<keyword evidence="7" id="KW-0808">Transferase</keyword>
<dbReference type="InterPro" id="IPR048962">
    <property type="entry name" value="ARIH1-like_UBL"/>
</dbReference>
<evidence type="ECO:0000256" key="12">
    <source>
        <dbReference type="ARBA" id="ARBA00022833"/>
    </source>
</evidence>
<dbReference type="RefSeq" id="XP_016498477.1">
    <property type="nucleotide sequence ID" value="XM_016642991.1"/>
</dbReference>
<feature type="region of interest" description="Disordered" evidence="14">
    <location>
        <begin position="1"/>
        <end position="40"/>
    </location>
</feature>
<dbReference type="InterPro" id="IPR002867">
    <property type="entry name" value="IBR_dom"/>
</dbReference>
<evidence type="ECO:0000256" key="5">
    <source>
        <dbReference type="ARBA" id="ARBA00005884"/>
    </source>
</evidence>
<gene>
    <name evidence="18" type="primary">LOC107817204</name>
</gene>
<evidence type="ECO:0000256" key="14">
    <source>
        <dbReference type="SAM" id="MobiDB-lite"/>
    </source>
</evidence>
<evidence type="ECO:0000256" key="2">
    <source>
        <dbReference type="ARBA" id="ARBA00001947"/>
    </source>
</evidence>
<comment type="cofactor">
    <cofactor evidence="2">
        <name>Zn(2+)</name>
        <dbReference type="ChEBI" id="CHEBI:29105"/>
    </cofactor>
</comment>
<evidence type="ECO:0000259" key="15">
    <source>
        <dbReference type="PROSITE" id="PS50089"/>
    </source>
</evidence>
<evidence type="ECO:0000256" key="9">
    <source>
        <dbReference type="ARBA" id="ARBA00022737"/>
    </source>
</evidence>
<comment type="similarity">
    <text evidence="5">Belongs to the RBR family. Ariadne subfamily.</text>
</comment>
<dbReference type="InterPro" id="IPR001841">
    <property type="entry name" value="Znf_RING"/>
</dbReference>
<dbReference type="PROSITE" id="PS50089">
    <property type="entry name" value="ZF_RING_2"/>
    <property type="match status" value="1"/>
</dbReference>
<feature type="region of interest" description="Disordered" evidence="14">
    <location>
        <begin position="508"/>
        <end position="535"/>
    </location>
</feature>
<dbReference type="SUPFAM" id="SSF57850">
    <property type="entry name" value="RING/U-box"/>
    <property type="match status" value="3"/>
</dbReference>
<protein>
    <recommendedName>
        <fullName evidence="6">RBR-type E3 ubiquitin transferase</fullName>
        <ecNumber evidence="6">2.3.2.31</ecNumber>
    </recommendedName>
</protein>
<dbReference type="PROSITE" id="PS01358">
    <property type="entry name" value="ZF_RANBP2_1"/>
    <property type="match status" value="2"/>
</dbReference>
<evidence type="ECO:0000256" key="13">
    <source>
        <dbReference type="PROSITE-ProRule" id="PRU00322"/>
    </source>
</evidence>
<dbReference type="UniPathway" id="UPA00143"/>
<dbReference type="InterPro" id="IPR001876">
    <property type="entry name" value="Znf_RanBP2"/>
</dbReference>
<proteinExistence type="inferred from homology"/>
<dbReference type="Pfam" id="PF00641">
    <property type="entry name" value="Zn_ribbon_RanBP"/>
    <property type="match status" value="2"/>
</dbReference>
<dbReference type="Pfam" id="PF21235">
    <property type="entry name" value="UBA_ARI1"/>
    <property type="match status" value="1"/>
</dbReference>
<dbReference type="GO" id="GO:0061630">
    <property type="term" value="F:ubiquitin protein ligase activity"/>
    <property type="evidence" value="ECO:0007669"/>
    <property type="project" value="UniProtKB-EC"/>
</dbReference>
<dbReference type="Gene3D" id="3.30.40.10">
    <property type="entry name" value="Zinc/RING finger domain, C3HC4 (zinc finger)"/>
    <property type="match status" value="1"/>
</dbReference>
<dbReference type="Gene3D" id="4.10.1060.10">
    <property type="entry name" value="Zinc finger, RanBP2-type"/>
    <property type="match status" value="1"/>
</dbReference>
<sequence length="1042" mass="112396">MESDDDMYGGSDVDSAAGDDFYGDDVNTGNESDVDSAGGGDDFIGNDSDHLCTDKNYVVLSDDDIRHLMDDDISKVSSVLSVSKTEASILLRRYSWSVNKVHEEWFADESKVRAAVGLKIAEKIVQFPENKLLTCGICFEDYSSDGILASACGHPFCVECWRGYISNSISDGSGCLNLRCPEPSCKVAVTQDIIDSLTCDDDRKKYYGFLFSSYVEENRKIRWCPAPGCNFAVQFDIGSDNCDVICDCSHSFCWNCTEEAHRPVDCETVGKWKEKNLAESENTNWILAYTKPCPQCKRPIEKNEGCMRMTCRDPCKYRFCWLCLNSWSTHGYNPCNKYKPGNEDEKKKEMAKQSIEKYTHYYERWATNEKSRQKAVKDLRRMGEVNVKELSELQGITETQLKFIIEAWNQIVECRRVLKWTYAYGFFLPDEEHTKRQFFEFSQGQAEVGLERLHHCAESELENYLNVEESNSKTFDDFRIKLTGLTSVTKNYFDNLVRALENGLEDVHSQGAQGDMPTSSKNAAESSKRASLKNGRDRMPLKARAEFMRLVRTRNAGLPGINNTASSKHALVFPGGNINGSKNLVINGDNTLRKSNNPLVAGGSNFMGSKDALVAARSYPMSPQFLQLAGLSSTTGSSNLQLAGGSKVMNIGGGSVTNLANAHMAGRNNLTVPKNPLEAGDSNFMGSKDAPVAGRSYAMGTKFLQQAGVTSTTGSSNLQLAGGGKVMNIGGGSVTNLTNAHVARSNNLTVSKRPLEAGGSNLMGSKNALAAARSYVMGSQVLQQAGVTSTTGSSNLQLAGGSKVMNIGRGSVPNLANAHVAGTNNLTVSRTPNVAWGSKVMNFGGGGTNLANAHVAGSNNLTVSKTPNAAWGSKVMNTGGIGTNLTNAHVAGSNNLTASKTPHVAGGSNVMNIGGRGANLANSHVAGTNNLTVSKTPHMAGSSSRIGGGKKRRTSNAGTPLIINLDDDDLGETTSTAGASLTQNLIDDLEGWACDSCTFLNASSATACLMCSEDASGSWECEICTFVNKKHASACQMCEHRR</sequence>
<organism evidence="18">
    <name type="scientific">Nicotiana tabacum</name>
    <name type="common">Common tobacco</name>
    <dbReference type="NCBI Taxonomy" id="4097"/>
    <lineage>
        <taxon>Eukaryota</taxon>
        <taxon>Viridiplantae</taxon>
        <taxon>Streptophyta</taxon>
        <taxon>Embryophyta</taxon>
        <taxon>Tracheophyta</taxon>
        <taxon>Spermatophyta</taxon>
        <taxon>Magnoliopsida</taxon>
        <taxon>eudicotyledons</taxon>
        <taxon>Gunneridae</taxon>
        <taxon>Pentapetalae</taxon>
        <taxon>asterids</taxon>
        <taxon>lamiids</taxon>
        <taxon>Solanales</taxon>
        <taxon>Solanaceae</taxon>
        <taxon>Nicotianoideae</taxon>
        <taxon>Nicotianeae</taxon>
        <taxon>Nicotiana</taxon>
    </lineage>
</organism>
<name>A0A1S4CB79_TOBAC</name>